<dbReference type="PANTHER" id="PTHR23505:SF79">
    <property type="entry name" value="PROTEIN SPINSTER"/>
    <property type="match status" value="1"/>
</dbReference>
<feature type="transmembrane region" description="Helical" evidence="6">
    <location>
        <begin position="425"/>
        <end position="446"/>
    </location>
</feature>
<reference evidence="9" key="1">
    <citation type="journal article" date="2019" name="Int. J. Syst. Evol. Microbiol.">
        <title>The Global Catalogue of Microorganisms (GCM) 10K type strain sequencing project: providing services to taxonomists for standard genome sequencing and annotation.</title>
        <authorList>
            <consortium name="The Broad Institute Genomics Platform"/>
            <consortium name="The Broad Institute Genome Sequencing Center for Infectious Disease"/>
            <person name="Wu L."/>
            <person name="Ma J."/>
        </authorList>
    </citation>
    <scope>NUCLEOTIDE SEQUENCE [LARGE SCALE GENOMIC DNA]</scope>
    <source>
        <strain evidence="9">CCUG 55074</strain>
    </source>
</reference>
<keyword evidence="5 6" id="KW-0472">Membrane</keyword>
<dbReference type="Pfam" id="PF07690">
    <property type="entry name" value="MFS_1"/>
    <property type="match status" value="1"/>
</dbReference>
<name>A0ABW3T5V2_9CAUL</name>
<sequence length="456" mass="48153">MTEASAPAPYGATIAEGEKPAIPLVSDAYRRYALLLLMLVYTVNFLDRQIVTILAEPIKNDLHIADWQIGLMTGFAFAVFYTVLGLPIARLAESFNRVWIIGASLTVWSGFTLACGAAGNFVQLVLCRIGVGIGEAGCTPTAHSLISDYTPKEKRASALAFFSIGTPLGGLLGLAMGGVIADAWGWRTAFLVAGLPGLLFALIVFLTMREPRNALPPEARAQHAPGKGHFKATLQYLSSKPTFWFVAFAAAIKAFIGYGHAPFTASFFFRNHGEEVASLAAMFGLKSAGFLGLALGLMGGAAGVISSWLGGFIADQAAKRDLRAYMSVPAIASLLSPCAFVFAMLVDSAVAALFILLIPGLLGSLWYGPVYATAQGLVPIQMRATTASIMLFIINMVGLGLGPLAVGVLSDILAGPMGMGSAEGVRWALIISAMLGVGAFGLFWMARRTIREEMVS</sequence>
<dbReference type="InterPro" id="IPR011701">
    <property type="entry name" value="MFS"/>
</dbReference>
<feature type="domain" description="Major facilitator superfamily (MFS) profile" evidence="7">
    <location>
        <begin position="33"/>
        <end position="450"/>
    </location>
</feature>
<feature type="transmembrane region" description="Helical" evidence="6">
    <location>
        <begin position="349"/>
        <end position="368"/>
    </location>
</feature>
<dbReference type="RefSeq" id="WP_377354324.1">
    <property type="nucleotide sequence ID" value="NZ_JBHTLQ010000043.1"/>
</dbReference>
<dbReference type="PANTHER" id="PTHR23505">
    <property type="entry name" value="SPINSTER"/>
    <property type="match status" value="1"/>
</dbReference>
<keyword evidence="4 6" id="KW-1133">Transmembrane helix</keyword>
<dbReference type="InterPro" id="IPR036259">
    <property type="entry name" value="MFS_trans_sf"/>
</dbReference>
<keyword evidence="9" id="KW-1185">Reference proteome</keyword>
<proteinExistence type="predicted"/>
<feature type="transmembrane region" description="Helical" evidence="6">
    <location>
        <begin position="98"/>
        <end position="122"/>
    </location>
</feature>
<organism evidence="8 9">
    <name type="scientific">Phenylobacterium conjunctum</name>
    <dbReference type="NCBI Taxonomy" id="1298959"/>
    <lineage>
        <taxon>Bacteria</taxon>
        <taxon>Pseudomonadati</taxon>
        <taxon>Pseudomonadota</taxon>
        <taxon>Alphaproteobacteria</taxon>
        <taxon>Caulobacterales</taxon>
        <taxon>Caulobacteraceae</taxon>
        <taxon>Phenylobacterium</taxon>
    </lineage>
</organism>
<evidence type="ECO:0000256" key="4">
    <source>
        <dbReference type="ARBA" id="ARBA00022989"/>
    </source>
</evidence>
<gene>
    <name evidence="8" type="ORF">ACFQ27_16080</name>
</gene>
<evidence type="ECO:0000256" key="1">
    <source>
        <dbReference type="ARBA" id="ARBA00004141"/>
    </source>
</evidence>
<evidence type="ECO:0000256" key="5">
    <source>
        <dbReference type="ARBA" id="ARBA00023136"/>
    </source>
</evidence>
<dbReference type="InterPro" id="IPR020846">
    <property type="entry name" value="MFS_dom"/>
</dbReference>
<comment type="caution">
    <text evidence="8">The sequence shown here is derived from an EMBL/GenBank/DDBJ whole genome shotgun (WGS) entry which is preliminary data.</text>
</comment>
<dbReference type="CDD" id="cd17328">
    <property type="entry name" value="MFS_spinster_like"/>
    <property type="match status" value="1"/>
</dbReference>
<feature type="transmembrane region" description="Helical" evidence="6">
    <location>
        <begin position="289"/>
        <end position="312"/>
    </location>
</feature>
<dbReference type="Proteomes" id="UP001597216">
    <property type="component" value="Unassembled WGS sequence"/>
</dbReference>
<feature type="transmembrane region" description="Helical" evidence="6">
    <location>
        <begin position="243"/>
        <end position="269"/>
    </location>
</feature>
<dbReference type="EMBL" id="JBHTLQ010000043">
    <property type="protein sequence ID" value="MFD1192107.1"/>
    <property type="molecule type" value="Genomic_DNA"/>
</dbReference>
<comment type="subcellular location">
    <subcellularLocation>
        <location evidence="1">Membrane</location>
        <topology evidence="1">Multi-pass membrane protein</topology>
    </subcellularLocation>
</comment>
<dbReference type="PROSITE" id="PS50850">
    <property type="entry name" value="MFS"/>
    <property type="match status" value="1"/>
</dbReference>
<dbReference type="InterPro" id="IPR044770">
    <property type="entry name" value="MFS_spinster-like"/>
</dbReference>
<feature type="transmembrane region" description="Helical" evidence="6">
    <location>
        <begin position="186"/>
        <end position="206"/>
    </location>
</feature>
<dbReference type="Gene3D" id="1.20.1250.20">
    <property type="entry name" value="MFS general substrate transporter like domains"/>
    <property type="match status" value="1"/>
</dbReference>
<keyword evidence="3 6" id="KW-0812">Transmembrane</keyword>
<evidence type="ECO:0000256" key="3">
    <source>
        <dbReference type="ARBA" id="ARBA00022692"/>
    </source>
</evidence>
<feature type="transmembrane region" description="Helical" evidence="6">
    <location>
        <begin position="67"/>
        <end position="92"/>
    </location>
</feature>
<evidence type="ECO:0000256" key="6">
    <source>
        <dbReference type="SAM" id="Phobius"/>
    </source>
</evidence>
<dbReference type="SUPFAM" id="SSF103473">
    <property type="entry name" value="MFS general substrate transporter"/>
    <property type="match status" value="1"/>
</dbReference>
<evidence type="ECO:0000259" key="7">
    <source>
        <dbReference type="PROSITE" id="PS50850"/>
    </source>
</evidence>
<feature type="transmembrane region" description="Helical" evidence="6">
    <location>
        <begin position="324"/>
        <end position="343"/>
    </location>
</feature>
<feature type="transmembrane region" description="Helical" evidence="6">
    <location>
        <begin position="159"/>
        <end position="180"/>
    </location>
</feature>
<keyword evidence="2" id="KW-0813">Transport</keyword>
<evidence type="ECO:0000256" key="2">
    <source>
        <dbReference type="ARBA" id="ARBA00022448"/>
    </source>
</evidence>
<evidence type="ECO:0000313" key="9">
    <source>
        <dbReference type="Proteomes" id="UP001597216"/>
    </source>
</evidence>
<feature type="transmembrane region" description="Helical" evidence="6">
    <location>
        <begin position="29"/>
        <end position="46"/>
    </location>
</feature>
<protein>
    <submittedName>
        <fullName evidence="8">Spinster family MFS transporter</fullName>
    </submittedName>
</protein>
<feature type="transmembrane region" description="Helical" evidence="6">
    <location>
        <begin position="389"/>
        <end position="413"/>
    </location>
</feature>
<accession>A0ABW3T5V2</accession>
<evidence type="ECO:0000313" key="8">
    <source>
        <dbReference type="EMBL" id="MFD1192107.1"/>
    </source>
</evidence>